<evidence type="ECO:0000313" key="5">
    <source>
        <dbReference type="Proteomes" id="UP001230188"/>
    </source>
</evidence>
<dbReference type="InterPro" id="IPR011032">
    <property type="entry name" value="GroES-like_sf"/>
</dbReference>
<keyword evidence="5" id="KW-1185">Reference proteome</keyword>
<dbReference type="InterPro" id="IPR051603">
    <property type="entry name" value="Zinc-ADH_QOR/CCCR"/>
</dbReference>
<dbReference type="InterPro" id="IPR013154">
    <property type="entry name" value="ADH-like_N"/>
</dbReference>
<evidence type="ECO:0000259" key="3">
    <source>
        <dbReference type="Pfam" id="PF08240"/>
    </source>
</evidence>
<evidence type="ECO:0000256" key="2">
    <source>
        <dbReference type="SAM" id="MobiDB-lite"/>
    </source>
</evidence>
<comment type="caution">
    <text evidence="4">The sequence shown here is derived from an EMBL/GenBank/DDBJ whole genome shotgun (WGS) entry which is preliminary data.</text>
</comment>
<feature type="compositionally biased region" description="Basic and acidic residues" evidence="2">
    <location>
        <begin position="286"/>
        <end position="298"/>
    </location>
</feature>
<dbReference type="SUPFAM" id="SSF50129">
    <property type="entry name" value="GroES-like"/>
    <property type="match status" value="1"/>
</dbReference>
<dbReference type="Pfam" id="PF08240">
    <property type="entry name" value="ADH_N"/>
    <property type="match status" value="1"/>
</dbReference>
<organism evidence="4 5">
    <name type="scientific">Chrysophaeum taylorii</name>
    <dbReference type="NCBI Taxonomy" id="2483200"/>
    <lineage>
        <taxon>Eukaryota</taxon>
        <taxon>Sar</taxon>
        <taxon>Stramenopiles</taxon>
        <taxon>Ochrophyta</taxon>
        <taxon>Pelagophyceae</taxon>
        <taxon>Pelagomonadales</taxon>
        <taxon>Pelagomonadaceae</taxon>
        <taxon>Chrysophaeum</taxon>
    </lineage>
</organism>
<dbReference type="AlphaFoldDB" id="A0AAD7XIH2"/>
<accession>A0AAD7XIH2</accession>
<sequence length="484" mass="53623">MRAVILNDFVDDAPPLVERVPIPKPRKGEILVRVRAASVHEVDRRFCSGDLRFNMFFPVIPGFDISGTVETPGERLKPGDEVWCNLMDWSSWDGTVKLGGYAEFVCVKESRVGLKPKNLSFARAVTPWLGYTALMVGTARSALVLGDTVLARVVLQLLKRENAYVFPHVEKWYEVYRNQDVELVFDPIGEDNLHAKAAGVLASDGKLATTKAKNNKHAEFIFSLCNDLETLDRWRELCEAGVVQVPVRAFSIDEIGEALKHHDAVIEFDGNADPNAVAPPLGLPDKFPRLPEWDRPPRPEPAPPPRETRPRPRKPPTNVPRCDICKTLDKQDDDADDRDLLLRRRATSLKNEAKSDPKLASLKDREEGSADDPPAPACTFIPAGPKPESSFSVLKRRLPSEAPASAPETSPVPAANDDEEEEAALLADLRADETSAPAASAVPAMGETHLLRPRDAVCAPRHGETCVRTRLQRRQHPRCLLTRL</sequence>
<dbReference type="Proteomes" id="UP001230188">
    <property type="component" value="Unassembled WGS sequence"/>
</dbReference>
<dbReference type="PANTHER" id="PTHR44154">
    <property type="entry name" value="QUINONE OXIDOREDUCTASE"/>
    <property type="match status" value="1"/>
</dbReference>
<feature type="region of interest" description="Disordered" evidence="2">
    <location>
        <begin position="351"/>
        <end position="420"/>
    </location>
</feature>
<reference evidence="4" key="1">
    <citation type="submission" date="2023-01" db="EMBL/GenBank/DDBJ databases">
        <title>Metagenome sequencing of chrysophaentin producing Chrysophaeum taylorii.</title>
        <authorList>
            <person name="Davison J."/>
            <person name="Bewley C."/>
        </authorList>
    </citation>
    <scope>NUCLEOTIDE SEQUENCE</scope>
    <source>
        <strain evidence="4">NIES-1699</strain>
    </source>
</reference>
<dbReference type="EMBL" id="JAQMWT010000366">
    <property type="protein sequence ID" value="KAJ8602806.1"/>
    <property type="molecule type" value="Genomic_DNA"/>
</dbReference>
<name>A0AAD7XIH2_9STRA</name>
<dbReference type="PANTHER" id="PTHR44154:SF1">
    <property type="entry name" value="QUINONE OXIDOREDUCTASE"/>
    <property type="match status" value="1"/>
</dbReference>
<evidence type="ECO:0000256" key="1">
    <source>
        <dbReference type="ARBA" id="ARBA00022857"/>
    </source>
</evidence>
<feature type="compositionally biased region" description="Basic and acidic residues" evidence="2">
    <location>
        <begin position="351"/>
        <end position="368"/>
    </location>
</feature>
<feature type="domain" description="Alcohol dehydrogenase-like N-terminal" evidence="3">
    <location>
        <begin position="27"/>
        <end position="116"/>
    </location>
</feature>
<evidence type="ECO:0000313" key="4">
    <source>
        <dbReference type="EMBL" id="KAJ8602806.1"/>
    </source>
</evidence>
<proteinExistence type="predicted"/>
<feature type="region of interest" description="Disordered" evidence="2">
    <location>
        <begin position="276"/>
        <end position="333"/>
    </location>
</feature>
<dbReference type="Gene3D" id="3.90.180.10">
    <property type="entry name" value="Medium-chain alcohol dehydrogenases, catalytic domain"/>
    <property type="match status" value="1"/>
</dbReference>
<protein>
    <recommendedName>
        <fullName evidence="3">Alcohol dehydrogenase-like N-terminal domain-containing protein</fullName>
    </recommendedName>
</protein>
<keyword evidence="1" id="KW-0521">NADP</keyword>
<gene>
    <name evidence="4" type="ORF">CTAYLR_002630</name>
</gene>